<dbReference type="PANTHER" id="PTHR11610">
    <property type="entry name" value="LIPASE"/>
    <property type="match status" value="1"/>
</dbReference>
<keyword evidence="3" id="KW-0964">Secreted</keyword>
<evidence type="ECO:0000259" key="6">
    <source>
        <dbReference type="Pfam" id="PF00151"/>
    </source>
</evidence>
<dbReference type="Gene3D" id="3.40.50.1820">
    <property type="entry name" value="alpha/beta hydrolase"/>
    <property type="match status" value="1"/>
</dbReference>
<reference evidence="7 8" key="1">
    <citation type="submission" date="2015-12" db="EMBL/GenBank/DDBJ databases">
        <title>The genome of Folsomia candida.</title>
        <authorList>
            <person name="Faddeeva A."/>
            <person name="Derks M.F."/>
            <person name="Anvar Y."/>
            <person name="Smit S."/>
            <person name="Van Straalen N."/>
            <person name="Roelofs D."/>
        </authorList>
    </citation>
    <scope>NUCLEOTIDE SEQUENCE [LARGE SCALE GENOMIC DNA]</scope>
    <source>
        <strain evidence="7 8">VU population</strain>
        <tissue evidence="7">Whole body</tissue>
    </source>
</reference>
<keyword evidence="8" id="KW-1185">Reference proteome</keyword>
<keyword evidence="5" id="KW-0812">Transmembrane</keyword>
<gene>
    <name evidence="7" type="ORF">Fcan01_23751</name>
</gene>
<protein>
    <submittedName>
        <fullName evidence="7">Phospholipase A1</fullName>
    </submittedName>
</protein>
<dbReference type="AlphaFoldDB" id="A0A226D9S9"/>
<sequence>MCSDEKYTRIYSHGWNCAVFPLLSAIVLGCLIIVGKLIITPNQDSQSAISPTKFHYFLKGRKDVDLTREKVLAQLSSSTRPKSVYFYIHGFDSGSLEGAESLVVKDAILETQQEIDLVVVVDWCEESSRGLFTYPDTASFTVPKVAEHVTQEVKWIERNLGIPRSQINMAGHSLGAHIMGRTGELLQESGGGKIARMTGLDAAGPMFDDFFPQDDHRLSKGDADFVLCIHTDDILGTTNRTFCHEHRFPAVDSCGVGGFCCRHNSAKKLFVGYLNNCGGLVKEDVGTGAWYKCWRWLLNKVPFRNIVITAHYSTFLLVLYFIMLGLIVLCVTSFLSCCFAARICQFFQHKVACGGGGYGPAAREENIEMV</sequence>
<proteinExistence type="inferred from homology"/>
<evidence type="ECO:0000256" key="4">
    <source>
        <dbReference type="RuleBase" id="RU004262"/>
    </source>
</evidence>
<dbReference type="GO" id="GO:0005615">
    <property type="term" value="C:extracellular space"/>
    <property type="evidence" value="ECO:0007669"/>
    <property type="project" value="TreeGrafter"/>
</dbReference>
<dbReference type="Proteomes" id="UP000198287">
    <property type="component" value="Unassembled WGS sequence"/>
</dbReference>
<evidence type="ECO:0000256" key="3">
    <source>
        <dbReference type="ARBA" id="ARBA00022525"/>
    </source>
</evidence>
<dbReference type="STRING" id="158441.A0A226D9S9"/>
<evidence type="ECO:0000313" key="8">
    <source>
        <dbReference type="Proteomes" id="UP000198287"/>
    </source>
</evidence>
<evidence type="ECO:0000256" key="5">
    <source>
        <dbReference type="SAM" id="Phobius"/>
    </source>
</evidence>
<dbReference type="PROSITE" id="PS51257">
    <property type="entry name" value="PROKAR_LIPOPROTEIN"/>
    <property type="match status" value="1"/>
</dbReference>
<organism evidence="7 8">
    <name type="scientific">Folsomia candida</name>
    <name type="common">Springtail</name>
    <dbReference type="NCBI Taxonomy" id="158441"/>
    <lineage>
        <taxon>Eukaryota</taxon>
        <taxon>Metazoa</taxon>
        <taxon>Ecdysozoa</taxon>
        <taxon>Arthropoda</taxon>
        <taxon>Hexapoda</taxon>
        <taxon>Collembola</taxon>
        <taxon>Entomobryomorpha</taxon>
        <taxon>Isotomoidea</taxon>
        <taxon>Isotomidae</taxon>
        <taxon>Proisotominae</taxon>
        <taxon>Folsomia</taxon>
    </lineage>
</organism>
<dbReference type="InterPro" id="IPR013818">
    <property type="entry name" value="Lipase"/>
</dbReference>
<evidence type="ECO:0000256" key="1">
    <source>
        <dbReference type="ARBA" id="ARBA00004613"/>
    </source>
</evidence>
<feature type="domain" description="Lipase" evidence="6">
    <location>
        <begin position="76"/>
        <end position="233"/>
    </location>
</feature>
<evidence type="ECO:0000256" key="2">
    <source>
        <dbReference type="ARBA" id="ARBA00010701"/>
    </source>
</evidence>
<feature type="transmembrane region" description="Helical" evidence="5">
    <location>
        <begin position="314"/>
        <end position="335"/>
    </location>
</feature>
<dbReference type="EMBL" id="LNIX01000029">
    <property type="protein sequence ID" value="OXA41381.1"/>
    <property type="molecule type" value="Genomic_DNA"/>
</dbReference>
<dbReference type="Pfam" id="PF00151">
    <property type="entry name" value="Lipase"/>
    <property type="match status" value="1"/>
</dbReference>
<comment type="caution">
    <text evidence="7">The sequence shown here is derived from an EMBL/GenBank/DDBJ whole genome shotgun (WGS) entry which is preliminary data.</text>
</comment>
<dbReference type="GO" id="GO:0016298">
    <property type="term" value="F:lipase activity"/>
    <property type="evidence" value="ECO:0007669"/>
    <property type="project" value="InterPro"/>
</dbReference>
<dbReference type="GO" id="GO:0016042">
    <property type="term" value="P:lipid catabolic process"/>
    <property type="evidence" value="ECO:0007669"/>
    <property type="project" value="TreeGrafter"/>
</dbReference>
<comment type="subcellular location">
    <subcellularLocation>
        <location evidence="1">Secreted</location>
    </subcellularLocation>
</comment>
<accession>A0A226D9S9</accession>
<evidence type="ECO:0000313" key="7">
    <source>
        <dbReference type="EMBL" id="OXA41381.1"/>
    </source>
</evidence>
<keyword evidence="5" id="KW-0472">Membrane</keyword>
<dbReference type="SUPFAM" id="SSF53474">
    <property type="entry name" value="alpha/beta-Hydrolases"/>
    <property type="match status" value="1"/>
</dbReference>
<dbReference type="InterPro" id="IPR000734">
    <property type="entry name" value="TAG_lipase"/>
</dbReference>
<dbReference type="InterPro" id="IPR029058">
    <property type="entry name" value="AB_hydrolase_fold"/>
</dbReference>
<feature type="transmembrane region" description="Helical" evidence="5">
    <location>
        <begin position="18"/>
        <end position="39"/>
    </location>
</feature>
<comment type="similarity">
    <text evidence="2 4">Belongs to the AB hydrolase superfamily. Lipase family.</text>
</comment>
<name>A0A226D9S9_FOLCA</name>
<keyword evidence="5" id="KW-1133">Transmembrane helix</keyword>
<dbReference type="OrthoDB" id="199913at2759"/>
<dbReference type="PRINTS" id="PR00821">
    <property type="entry name" value="TAGLIPASE"/>
</dbReference>